<evidence type="ECO:0000256" key="1">
    <source>
        <dbReference type="ARBA" id="ARBA00008520"/>
    </source>
</evidence>
<evidence type="ECO:0000313" key="5">
    <source>
        <dbReference type="Proteomes" id="UP000249522"/>
    </source>
</evidence>
<organism evidence="4 5">
    <name type="scientific">Paenibacillus sambharensis</name>
    <dbReference type="NCBI Taxonomy" id="1803190"/>
    <lineage>
        <taxon>Bacteria</taxon>
        <taxon>Bacillati</taxon>
        <taxon>Bacillota</taxon>
        <taxon>Bacilli</taxon>
        <taxon>Bacillales</taxon>
        <taxon>Paenibacillaceae</taxon>
        <taxon>Paenibacillus</taxon>
    </lineage>
</organism>
<name>A0A2W1KZF4_9BACL</name>
<dbReference type="PANTHER" id="PTHR43649">
    <property type="entry name" value="ARABINOSE-BINDING PROTEIN-RELATED"/>
    <property type="match status" value="1"/>
</dbReference>
<dbReference type="OrthoDB" id="9798191at2"/>
<dbReference type="SUPFAM" id="SSF53850">
    <property type="entry name" value="Periplasmic binding protein-like II"/>
    <property type="match status" value="1"/>
</dbReference>
<keyword evidence="2" id="KW-0813">Transport</keyword>
<dbReference type="Gene3D" id="3.40.190.10">
    <property type="entry name" value="Periplasmic binding protein-like II"/>
    <property type="match status" value="1"/>
</dbReference>
<reference evidence="4 5" key="1">
    <citation type="submission" date="2018-06" db="EMBL/GenBank/DDBJ databases">
        <title>Paenibacillus imtechensis sp. nov.</title>
        <authorList>
            <person name="Pinnaka A.K."/>
            <person name="Singh H."/>
            <person name="Kaur M."/>
        </authorList>
    </citation>
    <scope>NUCLEOTIDE SEQUENCE [LARGE SCALE GENOMIC DNA]</scope>
    <source>
        <strain evidence="4 5">SMB1</strain>
    </source>
</reference>
<dbReference type="InterPro" id="IPR050490">
    <property type="entry name" value="Bact_solute-bd_prot1"/>
</dbReference>
<accession>A0A2W1KZF4</accession>
<protein>
    <recommendedName>
        <fullName evidence="6">ABC transporter substrate-binding protein</fullName>
    </recommendedName>
</protein>
<evidence type="ECO:0000256" key="3">
    <source>
        <dbReference type="ARBA" id="ARBA00022729"/>
    </source>
</evidence>
<evidence type="ECO:0008006" key="6">
    <source>
        <dbReference type="Google" id="ProtNLM"/>
    </source>
</evidence>
<comment type="caution">
    <text evidence="4">The sequence shown here is derived from an EMBL/GenBank/DDBJ whole genome shotgun (WGS) entry which is preliminary data.</text>
</comment>
<comment type="similarity">
    <text evidence="1">Belongs to the bacterial solute-binding protein 1 family.</text>
</comment>
<keyword evidence="3" id="KW-0732">Signal</keyword>
<sequence length="473" mass="53381">MLDIAGMVPVFISLRPHRPARLLLQLLDQLDLLYKSMTNHHEFINELKEVLLRLKQLIALLALSLVVISGCAEEEEKVVEGKLRIMYWDNHNFANDYGTLIASRFPELDYEVAAMNGVDDLSAFINEEQPDIIFAPSYEDYLQFIDQSLLLPLDPRIQPGSYDIEDIQPGVVQMLRSNEHQQLFGLSPAFSSQVLYYNKDLFKRYAIEEPVNQMTWEQVFATAGRFHTADDAAGFSVNYTSYDLVEMIGNTVGLRVITSNGEQIGILKDTEKWVDILEDIQTAVQQGSVALPGSAPVITEEMIDKELFLAGKSAMSVGRPDLLYRYIQSDANFDLGIVTAPVDPNFPDSTYSYRIDSIFGIHSASSMPDEAWEVIKLITGDEMAGIKAKYSNQLSTRAKYLTEVNGIALNPFYELSYDNRIFKKPNTSSKFGRSFFVMMSEELENLLLDKQSAEVTVKKIKEQGEVLLALEKD</sequence>
<dbReference type="PANTHER" id="PTHR43649:SF34">
    <property type="entry name" value="ABC TRANSPORTER PERIPLASMIC-BINDING PROTEIN YCJN-RELATED"/>
    <property type="match status" value="1"/>
</dbReference>
<dbReference type="AlphaFoldDB" id="A0A2W1KZF4"/>
<dbReference type="Pfam" id="PF01547">
    <property type="entry name" value="SBP_bac_1"/>
    <property type="match status" value="1"/>
</dbReference>
<evidence type="ECO:0000256" key="2">
    <source>
        <dbReference type="ARBA" id="ARBA00022448"/>
    </source>
</evidence>
<evidence type="ECO:0000313" key="4">
    <source>
        <dbReference type="EMBL" id="PZD93048.1"/>
    </source>
</evidence>
<proteinExistence type="inferred from homology"/>
<gene>
    <name evidence="4" type="ORF">DNH61_25025</name>
</gene>
<dbReference type="EMBL" id="QKRB01000060">
    <property type="protein sequence ID" value="PZD93048.1"/>
    <property type="molecule type" value="Genomic_DNA"/>
</dbReference>
<keyword evidence="5" id="KW-1185">Reference proteome</keyword>
<dbReference type="Proteomes" id="UP000249522">
    <property type="component" value="Unassembled WGS sequence"/>
</dbReference>
<dbReference type="InterPro" id="IPR006059">
    <property type="entry name" value="SBP"/>
</dbReference>